<proteinExistence type="predicted"/>
<evidence type="ECO:0000313" key="3">
    <source>
        <dbReference type="Proteomes" id="UP001139103"/>
    </source>
</evidence>
<name>A0A9X1ML75_9BACT</name>
<comment type="caution">
    <text evidence="2">The sequence shown here is derived from an EMBL/GenBank/DDBJ whole genome shotgun (WGS) entry which is preliminary data.</text>
</comment>
<dbReference type="RefSeq" id="WP_230217407.1">
    <property type="nucleotide sequence ID" value="NZ_JAJKFT010000004.1"/>
</dbReference>
<evidence type="ECO:0000259" key="1">
    <source>
        <dbReference type="Pfam" id="PF07596"/>
    </source>
</evidence>
<dbReference type="EMBL" id="JAJKFT010000004">
    <property type="protein sequence ID" value="MCC9628280.1"/>
    <property type="molecule type" value="Genomic_DNA"/>
</dbReference>
<evidence type="ECO:0000313" key="2">
    <source>
        <dbReference type="EMBL" id="MCC9628280.1"/>
    </source>
</evidence>
<gene>
    <name evidence="2" type="ORF">LOC68_07725</name>
</gene>
<accession>A0A9X1ML75</accession>
<feature type="domain" description="DUF1559" evidence="1">
    <location>
        <begin position="16"/>
        <end position="43"/>
    </location>
</feature>
<reference evidence="2" key="1">
    <citation type="submission" date="2021-11" db="EMBL/GenBank/DDBJ databases">
        <title>Genome sequence.</title>
        <authorList>
            <person name="Sun Q."/>
        </authorList>
    </citation>
    <scope>NUCLEOTIDE SEQUENCE</scope>
    <source>
        <strain evidence="2">JC732</strain>
    </source>
</reference>
<dbReference type="Proteomes" id="UP001139103">
    <property type="component" value="Unassembled WGS sequence"/>
</dbReference>
<dbReference type="NCBIfam" id="TIGR04294">
    <property type="entry name" value="pre_pil_HX9DG"/>
    <property type="match status" value="1"/>
</dbReference>
<dbReference type="InterPro" id="IPR011453">
    <property type="entry name" value="DUF1559"/>
</dbReference>
<dbReference type="InterPro" id="IPR027558">
    <property type="entry name" value="Pre_pil_HX9DG_C"/>
</dbReference>
<keyword evidence="3" id="KW-1185">Reference proteome</keyword>
<dbReference type="AlphaFoldDB" id="A0A9X1ML75"/>
<protein>
    <submittedName>
        <fullName evidence="2">DUF1559 domain-containing protein</fullName>
    </submittedName>
</protein>
<dbReference type="Pfam" id="PF07596">
    <property type="entry name" value="SBP_bac_10"/>
    <property type="match status" value="1"/>
</dbReference>
<sequence length="61" mass="6689">MTSVSALWRALSLNVTSHSRHPGGVQSLFCDGHVQFVRDTIQLEVWQGFRSRSGGEALGAF</sequence>
<organism evidence="2 3">
    <name type="scientific">Blastopirellula sediminis</name>
    <dbReference type="NCBI Taxonomy" id="2894196"/>
    <lineage>
        <taxon>Bacteria</taxon>
        <taxon>Pseudomonadati</taxon>
        <taxon>Planctomycetota</taxon>
        <taxon>Planctomycetia</taxon>
        <taxon>Pirellulales</taxon>
        <taxon>Pirellulaceae</taxon>
        <taxon>Blastopirellula</taxon>
    </lineage>
</organism>